<dbReference type="InterPro" id="IPR051127">
    <property type="entry name" value="Fungal_SecMet_Regulators"/>
</dbReference>
<feature type="compositionally biased region" description="Polar residues" evidence="4">
    <location>
        <begin position="79"/>
        <end position="90"/>
    </location>
</feature>
<keyword evidence="3" id="KW-0539">Nucleus</keyword>
<evidence type="ECO:0008006" key="7">
    <source>
        <dbReference type="Google" id="ProtNLM"/>
    </source>
</evidence>
<dbReference type="PANTHER" id="PTHR47424:SF15">
    <property type="entry name" value="ZN(II)2CYS6 TRANSCRIPTION FACTOR (EUROFUNG)"/>
    <property type="match status" value="1"/>
</dbReference>
<dbReference type="Proteomes" id="UP000465220">
    <property type="component" value="Unassembled WGS sequence"/>
</dbReference>
<evidence type="ECO:0000256" key="2">
    <source>
        <dbReference type="ARBA" id="ARBA00023163"/>
    </source>
</evidence>
<protein>
    <recommendedName>
        <fullName evidence="7">Transcription factor domain-containing protein</fullName>
    </recommendedName>
</protein>
<reference evidence="5 6" key="1">
    <citation type="submission" date="2020-01" db="EMBL/GenBank/DDBJ databases">
        <title>Draft genome sequence of Aspergillus lentulus IFM 60648.</title>
        <authorList>
            <person name="Takahashi H."/>
            <person name="Yaguchi T."/>
        </authorList>
    </citation>
    <scope>NUCLEOTIDE SEQUENCE [LARGE SCALE GENOMIC DNA]</scope>
    <source>
        <strain evidence="5 6">IFM 60648</strain>
    </source>
</reference>
<comment type="caution">
    <text evidence="5">The sequence shown here is derived from an EMBL/GenBank/DDBJ whole genome shotgun (WGS) entry which is preliminary data.</text>
</comment>
<evidence type="ECO:0000313" key="6">
    <source>
        <dbReference type="Proteomes" id="UP000465220"/>
    </source>
</evidence>
<dbReference type="EMBL" id="BLKI01000039">
    <property type="protein sequence ID" value="GFF83158.1"/>
    <property type="molecule type" value="Genomic_DNA"/>
</dbReference>
<keyword evidence="2" id="KW-0804">Transcription</keyword>
<feature type="region of interest" description="Disordered" evidence="4">
    <location>
        <begin position="56"/>
        <end position="104"/>
    </location>
</feature>
<gene>
    <name evidence="5" type="ORF">IFM60648_06601</name>
</gene>
<evidence type="ECO:0000313" key="5">
    <source>
        <dbReference type="EMBL" id="GFF83158.1"/>
    </source>
</evidence>
<evidence type="ECO:0000256" key="1">
    <source>
        <dbReference type="ARBA" id="ARBA00023015"/>
    </source>
</evidence>
<proteinExistence type="predicted"/>
<organism evidence="5 6">
    <name type="scientific">Aspergillus lentulus</name>
    <dbReference type="NCBI Taxonomy" id="293939"/>
    <lineage>
        <taxon>Eukaryota</taxon>
        <taxon>Fungi</taxon>
        <taxon>Dikarya</taxon>
        <taxon>Ascomycota</taxon>
        <taxon>Pezizomycotina</taxon>
        <taxon>Eurotiomycetes</taxon>
        <taxon>Eurotiomycetidae</taxon>
        <taxon>Eurotiales</taxon>
        <taxon>Aspergillaceae</taxon>
        <taxon>Aspergillus</taxon>
        <taxon>Aspergillus subgen. Fumigati</taxon>
    </lineage>
</organism>
<evidence type="ECO:0000256" key="4">
    <source>
        <dbReference type="SAM" id="MobiDB-lite"/>
    </source>
</evidence>
<dbReference type="CDD" id="cd12148">
    <property type="entry name" value="fungal_TF_MHR"/>
    <property type="match status" value="1"/>
</dbReference>
<accession>A0ABQ1AJN9</accession>
<sequence>MCRKPSRLRVSEELPAARKRPVSQVFFQYYVIELETKVEELTAKLRVAESKLISHHAHQPPTVVTRSRPGPAPRASIDATPSSMPPNGTTPREALPSPYDPQEEACDTVEHEISELNHHTNGIEFHGSSSSAALIGHLQTTREKDCAEKQWDSRAPQAGFSLISTLHNSSFSPSCTVGSAQLAPLQDHNYYFEHAHAFINGYFENIHFIHPLIDKEDFYSRARDLWFNRTREPEPSFVALYLSVLSFGALVRVWDEKTLGGLTREISFSIGRPDTLGMDEYHNRGLPERDDSEYAIIPWMVDFAQIIRRVSVRIYHSRITLQEKLQAALDIEADLHKWMAQLPDRIKPDTLRHQPSSGALKDPKWARRQRLVLQIRYYNVKMLLFRPFLSYFTRKLRHTPTEPDETIAKCLDAATKTIEVIYDVFRIHTFFRCWWYNTTYVMFATLTLLLPMSELGMCAETIPLLRSVDMAVEILEAMDESVVAKKSVEIIKNYLKDFRSSEPRPAPASDDGDDASIHAHAMHQQEQPPGFDIPEWAYGFGLPDYSFEGITRLFDDLGGLPMLDS</sequence>
<keyword evidence="6" id="KW-1185">Reference proteome</keyword>
<dbReference type="PANTHER" id="PTHR47424">
    <property type="entry name" value="REGULATORY PROTEIN GAL4"/>
    <property type="match status" value="1"/>
</dbReference>
<name>A0ABQ1AJN9_ASPLE</name>
<keyword evidence="1" id="KW-0805">Transcription regulation</keyword>
<evidence type="ECO:0000256" key="3">
    <source>
        <dbReference type="ARBA" id="ARBA00023242"/>
    </source>
</evidence>